<feature type="compositionally biased region" description="Low complexity" evidence="8">
    <location>
        <begin position="349"/>
        <end position="363"/>
    </location>
</feature>
<sequence>MPDGGAPVLDVTGLKTVFRTRGGEVHAVNTVDFHLNAGELLGVVGESGSGKSVTMMSLIGLLPTPPAEVRAGRVMFDGRDLLKTDDETLRDIRGGQIGFVFQDPMTSLNPVFTVGFQIMEPLRRHMGMGKRAARVRAAELLDLVGIPDATRRLGDFPHQFSGGMRQRVMIAIALACDPKVLIADEPTTALDVTIQAQILELMKELRTKLGMGVIWITHDLGVIAGIADRVMVMYGGQVVEQAPVRELFANPRHPYTRALLTTVPSVRGERVKRLTVIEGQPPILSQQPGWCPFRDRCPHRMEVCDRLNPQRYPVAAGHDAACFLVDPGLSEDYRPRPRPAPQPAPQPQPLQAQPQPRPIRQQPDPQPQPQPRPVQQQPDPQPQPQPQPGQKPQPQPVQQQPRPQSQPHPVQQQPQPQPKPQPQVRPTSVSHSFTIGGDDG</sequence>
<dbReference type="SUPFAM" id="SSF52540">
    <property type="entry name" value="P-loop containing nucleoside triphosphate hydrolases"/>
    <property type="match status" value="1"/>
</dbReference>
<proteinExistence type="inferred from homology"/>
<evidence type="ECO:0000256" key="1">
    <source>
        <dbReference type="ARBA" id="ARBA00004417"/>
    </source>
</evidence>
<dbReference type="GO" id="GO:0016887">
    <property type="term" value="F:ATP hydrolysis activity"/>
    <property type="evidence" value="ECO:0007669"/>
    <property type="project" value="InterPro"/>
</dbReference>
<evidence type="ECO:0000256" key="7">
    <source>
        <dbReference type="ARBA" id="ARBA00023136"/>
    </source>
</evidence>
<feature type="compositionally biased region" description="Low complexity" evidence="8">
    <location>
        <begin position="396"/>
        <end position="414"/>
    </location>
</feature>
<evidence type="ECO:0000256" key="2">
    <source>
        <dbReference type="ARBA" id="ARBA00005417"/>
    </source>
</evidence>
<evidence type="ECO:0000259" key="9">
    <source>
        <dbReference type="PROSITE" id="PS50893"/>
    </source>
</evidence>
<dbReference type="PATRIC" id="fig|1123501.6.peg.3129"/>
<comment type="subcellular location">
    <subcellularLocation>
        <location evidence="1">Cell inner membrane</location>
        <topology evidence="1">Peripheral membrane protein</topology>
    </subcellularLocation>
</comment>
<keyword evidence="11" id="KW-1185">Reference proteome</keyword>
<feature type="region of interest" description="Disordered" evidence="8">
    <location>
        <begin position="328"/>
        <end position="440"/>
    </location>
</feature>
<dbReference type="GO" id="GO:0005524">
    <property type="term" value="F:ATP binding"/>
    <property type="evidence" value="ECO:0007669"/>
    <property type="project" value="UniProtKB-KW"/>
</dbReference>
<dbReference type="InterPro" id="IPR013563">
    <property type="entry name" value="Oligopep_ABC_C"/>
</dbReference>
<dbReference type="AlphaFoldDB" id="A0A0D0NJ39"/>
<dbReference type="PROSITE" id="PS00211">
    <property type="entry name" value="ABC_TRANSPORTER_1"/>
    <property type="match status" value="1"/>
</dbReference>
<feature type="compositionally biased region" description="Pro residues" evidence="8">
    <location>
        <begin position="338"/>
        <end position="348"/>
    </location>
</feature>
<dbReference type="InterPro" id="IPR003439">
    <property type="entry name" value="ABC_transporter-like_ATP-bd"/>
</dbReference>
<keyword evidence="7" id="KW-0472">Membrane</keyword>
<evidence type="ECO:0000313" key="11">
    <source>
        <dbReference type="Proteomes" id="UP000035100"/>
    </source>
</evidence>
<dbReference type="Pfam" id="PF00005">
    <property type="entry name" value="ABC_tran"/>
    <property type="match status" value="1"/>
</dbReference>
<dbReference type="InterPro" id="IPR003593">
    <property type="entry name" value="AAA+_ATPase"/>
</dbReference>
<dbReference type="eggNOG" id="COG0444">
    <property type="taxonomic scope" value="Bacteria"/>
</dbReference>
<dbReference type="PANTHER" id="PTHR43297:SF2">
    <property type="entry name" value="DIPEPTIDE TRANSPORT ATP-BINDING PROTEIN DPPD"/>
    <property type="match status" value="1"/>
</dbReference>
<gene>
    <name evidence="10" type="ORF">Wenmar_03012</name>
</gene>
<evidence type="ECO:0000313" key="10">
    <source>
        <dbReference type="EMBL" id="KIQ68365.1"/>
    </source>
</evidence>
<dbReference type="SMART" id="SM00382">
    <property type="entry name" value="AAA"/>
    <property type="match status" value="1"/>
</dbReference>
<dbReference type="InterPro" id="IPR017871">
    <property type="entry name" value="ABC_transporter-like_CS"/>
</dbReference>
<name>A0A0D0NJ39_9RHOB</name>
<dbReference type="GO" id="GO:0055085">
    <property type="term" value="P:transmembrane transport"/>
    <property type="evidence" value="ECO:0007669"/>
    <property type="project" value="UniProtKB-ARBA"/>
</dbReference>
<dbReference type="PROSITE" id="PS50893">
    <property type="entry name" value="ABC_TRANSPORTER_2"/>
    <property type="match status" value="1"/>
</dbReference>
<keyword evidence="4" id="KW-1003">Cell membrane</keyword>
<protein>
    <submittedName>
        <fullName evidence="10">Oligopeptide/dipeptide ABC transporter, ATP-binding protein</fullName>
    </submittedName>
</protein>
<dbReference type="FunFam" id="3.40.50.300:FF:000016">
    <property type="entry name" value="Oligopeptide ABC transporter ATP-binding component"/>
    <property type="match status" value="1"/>
</dbReference>
<evidence type="ECO:0000256" key="8">
    <source>
        <dbReference type="SAM" id="MobiDB-lite"/>
    </source>
</evidence>
<dbReference type="InterPro" id="IPR027417">
    <property type="entry name" value="P-loop_NTPase"/>
</dbReference>
<dbReference type="Pfam" id="PF08352">
    <property type="entry name" value="oligo_HPY"/>
    <property type="match status" value="1"/>
</dbReference>
<evidence type="ECO:0000256" key="6">
    <source>
        <dbReference type="ARBA" id="ARBA00022840"/>
    </source>
</evidence>
<dbReference type="STRING" id="1123501.Wenmar_03012"/>
<dbReference type="CDD" id="cd03257">
    <property type="entry name" value="ABC_NikE_OppD_transporters"/>
    <property type="match status" value="1"/>
</dbReference>
<dbReference type="GO" id="GO:0005886">
    <property type="term" value="C:plasma membrane"/>
    <property type="evidence" value="ECO:0007669"/>
    <property type="project" value="UniProtKB-SubCell"/>
</dbReference>
<dbReference type="PANTHER" id="PTHR43297">
    <property type="entry name" value="OLIGOPEPTIDE TRANSPORT ATP-BINDING PROTEIN APPD"/>
    <property type="match status" value="1"/>
</dbReference>
<dbReference type="NCBIfam" id="TIGR01727">
    <property type="entry name" value="oligo_HPY"/>
    <property type="match status" value="1"/>
</dbReference>
<reference evidence="10 11" key="1">
    <citation type="submission" date="2013-01" db="EMBL/GenBank/DDBJ databases">
        <authorList>
            <person name="Fiebig A."/>
            <person name="Goeker M."/>
            <person name="Klenk H.-P.P."/>
        </authorList>
    </citation>
    <scope>NUCLEOTIDE SEQUENCE [LARGE SCALE GENOMIC DNA]</scope>
    <source>
        <strain evidence="10 11">DSM 24838</strain>
    </source>
</reference>
<dbReference type="Proteomes" id="UP000035100">
    <property type="component" value="Unassembled WGS sequence"/>
</dbReference>
<dbReference type="InterPro" id="IPR050388">
    <property type="entry name" value="ABC_Ni/Peptide_Import"/>
</dbReference>
<comment type="caution">
    <text evidence="10">The sequence shown here is derived from an EMBL/GenBank/DDBJ whole genome shotgun (WGS) entry which is preliminary data.</text>
</comment>
<accession>A0A0D0NJ39</accession>
<comment type="similarity">
    <text evidence="2">Belongs to the ABC transporter superfamily.</text>
</comment>
<evidence type="ECO:0000256" key="5">
    <source>
        <dbReference type="ARBA" id="ARBA00022741"/>
    </source>
</evidence>
<organism evidence="10 11">
    <name type="scientific">Wenxinia marina DSM 24838</name>
    <dbReference type="NCBI Taxonomy" id="1123501"/>
    <lineage>
        <taxon>Bacteria</taxon>
        <taxon>Pseudomonadati</taxon>
        <taxon>Pseudomonadota</taxon>
        <taxon>Alphaproteobacteria</taxon>
        <taxon>Rhodobacterales</taxon>
        <taxon>Roseobacteraceae</taxon>
        <taxon>Wenxinia</taxon>
    </lineage>
</organism>
<dbReference type="EMBL" id="AONG01000014">
    <property type="protein sequence ID" value="KIQ68365.1"/>
    <property type="molecule type" value="Genomic_DNA"/>
</dbReference>
<keyword evidence="3" id="KW-0813">Transport</keyword>
<keyword evidence="6 10" id="KW-0067">ATP-binding</keyword>
<evidence type="ECO:0000256" key="3">
    <source>
        <dbReference type="ARBA" id="ARBA00022448"/>
    </source>
</evidence>
<feature type="compositionally biased region" description="Pro residues" evidence="8">
    <location>
        <begin position="379"/>
        <end position="395"/>
    </location>
</feature>
<dbReference type="Gene3D" id="3.40.50.300">
    <property type="entry name" value="P-loop containing nucleotide triphosphate hydrolases"/>
    <property type="match status" value="1"/>
</dbReference>
<keyword evidence="5" id="KW-0547">Nucleotide-binding</keyword>
<evidence type="ECO:0000256" key="4">
    <source>
        <dbReference type="ARBA" id="ARBA00022475"/>
    </source>
</evidence>
<dbReference type="GO" id="GO:0015833">
    <property type="term" value="P:peptide transport"/>
    <property type="evidence" value="ECO:0007669"/>
    <property type="project" value="InterPro"/>
</dbReference>
<feature type="domain" description="ABC transporter" evidence="9">
    <location>
        <begin position="12"/>
        <end position="260"/>
    </location>
</feature>